<dbReference type="Proteomes" id="UP000718451">
    <property type="component" value="Unassembled WGS sequence"/>
</dbReference>
<proteinExistence type="predicted"/>
<dbReference type="EMBL" id="JAAWWL010000001">
    <property type="protein sequence ID" value="NKI30482.1"/>
    <property type="molecule type" value="Genomic_DNA"/>
</dbReference>
<evidence type="ECO:0000313" key="1">
    <source>
        <dbReference type="EMBL" id="NKI30482.1"/>
    </source>
</evidence>
<organism evidence="1 2">
    <name type="scientific">Croceivirga thetidis</name>
    <dbReference type="NCBI Taxonomy" id="2721623"/>
    <lineage>
        <taxon>Bacteria</taxon>
        <taxon>Pseudomonadati</taxon>
        <taxon>Bacteroidota</taxon>
        <taxon>Flavobacteriia</taxon>
        <taxon>Flavobacteriales</taxon>
        <taxon>Flavobacteriaceae</taxon>
        <taxon>Croceivirga</taxon>
    </lineage>
</organism>
<protein>
    <submittedName>
        <fullName evidence="1">Uncharacterized protein</fullName>
    </submittedName>
</protein>
<gene>
    <name evidence="1" type="ORF">HCU67_00885</name>
</gene>
<keyword evidence="2" id="KW-1185">Reference proteome</keyword>
<dbReference type="RefSeq" id="WP_168550726.1">
    <property type="nucleotide sequence ID" value="NZ_JAAWWL010000001.1"/>
</dbReference>
<sequence length="199" mass="22659">MINSFRMRIIATIVLLFNFMFFTQLFAQNSTNGIFLEDGDTELHASLLGGNEFKKTAVSFITFGAVPSERIPFLLNASSGNNIKNQSFVFSFSNNDPFSDTGTFDRGFRDSKSPKEFILLRLKTNKRRNHRQIFKQKTSWQERVVAALVPFTSEQVEPGVFSVTPNSTLEAGEYCFVHQDILNAPIFSDFAFYDFSIEK</sequence>
<comment type="caution">
    <text evidence="1">The sequence shown here is derived from an EMBL/GenBank/DDBJ whole genome shotgun (WGS) entry which is preliminary data.</text>
</comment>
<accession>A0ABX1GKQ9</accession>
<evidence type="ECO:0000313" key="2">
    <source>
        <dbReference type="Proteomes" id="UP000718451"/>
    </source>
</evidence>
<name>A0ABX1GKQ9_9FLAO</name>
<reference evidence="1 2" key="1">
    <citation type="submission" date="2020-04" db="EMBL/GenBank/DDBJ databases">
        <authorList>
            <person name="Yoon J."/>
        </authorList>
    </citation>
    <scope>NUCLEOTIDE SEQUENCE [LARGE SCALE GENOMIC DNA]</scope>
    <source>
        <strain evidence="1 2">DJ-13</strain>
    </source>
</reference>